<evidence type="ECO:0000313" key="2">
    <source>
        <dbReference type="EMBL" id="NOH33023.1"/>
    </source>
</evidence>
<feature type="signal peptide" evidence="1">
    <location>
        <begin position="1"/>
        <end position="20"/>
    </location>
</feature>
<protein>
    <submittedName>
        <fullName evidence="2">Uncharacterized protein</fullName>
    </submittedName>
</protein>
<gene>
    <name evidence="2" type="ORF">F0245_06475</name>
</gene>
<dbReference type="Proteomes" id="UP000525336">
    <property type="component" value="Unassembled WGS sequence"/>
</dbReference>
<dbReference type="EMBL" id="VTXW01000004">
    <property type="protein sequence ID" value="NOH33023.1"/>
    <property type="molecule type" value="Genomic_DNA"/>
</dbReference>
<dbReference type="RefSeq" id="WP_171367154.1">
    <property type="nucleotide sequence ID" value="NZ_VTXW01000004.1"/>
</dbReference>
<sequence>MNFMQATSLLVMGLSVTACGGGGGSSSPSTAGSSTSTIAVTPKPKTVMTSTANGTSKAAVPALVGQTADIIPMNNNMVHVVYSLLRVQDLQRGNQIADNTKAYIDNSTTLDLTGLDIPLVNIDMPSPTLIELPAFHCYKTNNLAVKKEGRELYIDGVISEYEALIKNGAGNSVTASCTNNKLNEYSFKNTVVNEDLIIESIDSVSYEDSVTSNTVFLPTYQFSALVYEQRLKSNFGHAWALMQNEHINNAAKELGNHLFVSSLRTIDLDISALTNEALIDFDSLDKVQLLNGAIWGMPGQGVADQRWCKIVNLPDNSNADTLKYQAVIATNCARSTKRWCNTLNPSDIALNAAPPVAWSDSTAAAAQITADAEKIQFVNSGSKYQSLLPNVSSVASYSAINPLFGYGDPVDTNAYGQSNNAGLSSQAGRTASCQAMMNPSHTEMGLGYAHHLILNSNYSLHSFWTQTFN</sequence>
<evidence type="ECO:0000313" key="3">
    <source>
        <dbReference type="Proteomes" id="UP000525336"/>
    </source>
</evidence>
<evidence type="ECO:0000256" key="1">
    <source>
        <dbReference type="SAM" id="SignalP"/>
    </source>
</evidence>
<feature type="chain" id="PRO_5031541648" evidence="1">
    <location>
        <begin position="21"/>
        <end position="469"/>
    </location>
</feature>
<accession>A0A7Y4DR17</accession>
<dbReference type="InterPro" id="IPR035940">
    <property type="entry name" value="CAP_sf"/>
</dbReference>
<comment type="caution">
    <text evidence="2">The sequence shown here is derived from an EMBL/GenBank/DDBJ whole genome shotgun (WGS) entry which is preliminary data.</text>
</comment>
<organism evidence="2 3">
    <name type="scientific">Vibrio chagasii</name>
    <dbReference type="NCBI Taxonomy" id="170679"/>
    <lineage>
        <taxon>Bacteria</taxon>
        <taxon>Pseudomonadati</taxon>
        <taxon>Pseudomonadota</taxon>
        <taxon>Gammaproteobacteria</taxon>
        <taxon>Vibrionales</taxon>
        <taxon>Vibrionaceae</taxon>
        <taxon>Vibrio</taxon>
    </lineage>
</organism>
<proteinExistence type="predicted"/>
<name>A0A7Y4DR17_9VIBR</name>
<dbReference type="Gene3D" id="3.40.33.10">
    <property type="entry name" value="CAP"/>
    <property type="match status" value="1"/>
</dbReference>
<dbReference type="AlphaFoldDB" id="A0A7Y4DR17"/>
<keyword evidence="1" id="KW-0732">Signal</keyword>
<reference evidence="2 3" key="1">
    <citation type="submission" date="2019-09" db="EMBL/GenBank/DDBJ databases">
        <title>Draft genome sequencing and comparative genomics of hatchery-associated Vibrios.</title>
        <authorList>
            <person name="Kehlet-Delgado H."/>
            <person name="Mueller R.S."/>
        </authorList>
    </citation>
    <scope>NUCLEOTIDE SEQUENCE [LARGE SCALE GENOMIC DNA]</scope>
    <source>
        <strain evidence="2 3">00-90-10</strain>
    </source>
</reference>